<dbReference type="EMBL" id="QBIY01013311">
    <property type="protein sequence ID" value="RXN08443.1"/>
    <property type="molecule type" value="Genomic_DNA"/>
</dbReference>
<dbReference type="EMBL" id="QBIY01013311">
    <property type="protein sequence ID" value="RXN08445.1"/>
    <property type="molecule type" value="Genomic_DNA"/>
</dbReference>
<accession>A0A498LLM2</accession>
<reference evidence="3 7" key="1">
    <citation type="submission" date="2018-03" db="EMBL/GenBank/DDBJ databases">
        <title>Draft genome sequence of Rohu Carp (Labeo rohita).</title>
        <authorList>
            <person name="Das P."/>
            <person name="Kushwaha B."/>
            <person name="Joshi C.G."/>
            <person name="Kumar D."/>
            <person name="Nagpure N.S."/>
            <person name="Sahoo L."/>
            <person name="Das S.P."/>
            <person name="Bit A."/>
            <person name="Patnaik S."/>
            <person name="Meher P.K."/>
            <person name="Jayasankar P."/>
            <person name="Koringa P.G."/>
            <person name="Patel N.V."/>
            <person name="Hinsu A.T."/>
            <person name="Kumar R."/>
            <person name="Pandey M."/>
            <person name="Agarwal S."/>
            <person name="Srivastava S."/>
            <person name="Singh M."/>
            <person name="Iquebal M.A."/>
            <person name="Jaiswal S."/>
            <person name="Angadi U.B."/>
            <person name="Kumar N."/>
            <person name="Raza M."/>
            <person name="Shah T.M."/>
            <person name="Rai A."/>
            <person name="Jena J.K."/>
        </authorList>
    </citation>
    <scope>NUCLEOTIDE SEQUENCE [LARGE SCALE GENOMIC DNA]</scope>
    <source>
        <strain evidence="3">DASCIFA01</strain>
        <tissue evidence="3">Testis</tissue>
    </source>
</reference>
<sequence>MAQCVLTAIRELSGKYDQMFQKISAVEITTGSTAKQIETLSSTVTQLVTEVATHKESLKVVATEIQELQNANKTLKAEIGESKHYSWKWTLKLHGVREKDGEYVRKVVIDVLSNVVPGISDDLGGAVDTAHRLGPKRGDGSHRSIIILFALRRFRDTVWQAARGCKFLLDNKLQQVLTRR</sequence>
<dbReference type="EMBL" id="QBIY01005128">
    <property type="protein sequence ID" value="RXN38125.1"/>
    <property type="molecule type" value="Genomic_DNA"/>
</dbReference>
<proteinExistence type="predicted"/>
<dbReference type="Proteomes" id="UP000290572">
    <property type="component" value="Unassembled WGS sequence"/>
</dbReference>
<evidence type="ECO:0000313" key="4">
    <source>
        <dbReference type="EMBL" id="RXN08445.1"/>
    </source>
</evidence>
<protein>
    <submittedName>
        <fullName evidence="3">Cytoplasmic dynein 2 heavy chain 1-like protein</fullName>
    </submittedName>
</protein>
<dbReference type="AlphaFoldDB" id="A0A498LLM2"/>
<keyword evidence="7" id="KW-1185">Reference proteome</keyword>
<dbReference type="EMBL" id="QBIY01006661">
    <property type="protein sequence ID" value="RXN36965.1"/>
    <property type="molecule type" value="Genomic_DNA"/>
</dbReference>
<keyword evidence="1" id="KW-0175">Coiled coil</keyword>
<dbReference type="Gene3D" id="1.20.5.4090">
    <property type="match status" value="1"/>
</dbReference>
<evidence type="ECO:0000313" key="3">
    <source>
        <dbReference type="EMBL" id="RXN08443.1"/>
    </source>
</evidence>
<organism evidence="3 7">
    <name type="scientific">Labeo rohita</name>
    <name type="common">Indian major carp</name>
    <name type="synonym">Cyprinus rohita</name>
    <dbReference type="NCBI Taxonomy" id="84645"/>
    <lineage>
        <taxon>Eukaryota</taxon>
        <taxon>Metazoa</taxon>
        <taxon>Chordata</taxon>
        <taxon>Craniata</taxon>
        <taxon>Vertebrata</taxon>
        <taxon>Euteleostomi</taxon>
        <taxon>Actinopterygii</taxon>
        <taxon>Neopterygii</taxon>
        <taxon>Teleostei</taxon>
        <taxon>Ostariophysi</taxon>
        <taxon>Cypriniformes</taxon>
        <taxon>Cyprinidae</taxon>
        <taxon>Labeoninae</taxon>
        <taxon>Labeonini</taxon>
        <taxon>Labeo</taxon>
    </lineage>
</organism>
<name>A0A498LLM2_LABRO</name>
<feature type="coiled-coil region" evidence="1">
    <location>
        <begin position="51"/>
        <end position="78"/>
    </location>
</feature>
<evidence type="ECO:0000313" key="2">
    <source>
        <dbReference type="EMBL" id="RXN06356.1"/>
    </source>
</evidence>
<comment type="caution">
    <text evidence="3">The sequence shown here is derived from an EMBL/GenBank/DDBJ whole genome shotgun (WGS) entry which is preliminary data.</text>
</comment>
<gene>
    <name evidence="6" type="ORF">ROHU_001415</name>
    <name evidence="5" type="ORF">ROHU_002475</name>
    <name evidence="2" type="ORF">ROHU_012388</name>
    <name evidence="3" type="ORF">ROHU_031865</name>
    <name evidence="4" type="ORF">ROHU_031867</name>
</gene>
<evidence type="ECO:0000313" key="5">
    <source>
        <dbReference type="EMBL" id="RXN36965.1"/>
    </source>
</evidence>
<evidence type="ECO:0000256" key="1">
    <source>
        <dbReference type="SAM" id="Coils"/>
    </source>
</evidence>
<evidence type="ECO:0000313" key="6">
    <source>
        <dbReference type="EMBL" id="RXN38125.1"/>
    </source>
</evidence>
<dbReference type="EMBL" id="QBIY01013373">
    <property type="protein sequence ID" value="RXN06356.1"/>
    <property type="molecule type" value="Genomic_DNA"/>
</dbReference>
<evidence type="ECO:0000313" key="7">
    <source>
        <dbReference type="Proteomes" id="UP000290572"/>
    </source>
</evidence>